<protein>
    <submittedName>
        <fullName evidence="1">Uncharacterized protein</fullName>
    </submittedName>
</protein>
<dbReference type="EMBL" id="MU154544">
    <property type="protein sequence ID" value="KAF9497366.1"/>
    <property type="molecule type" value="Genomic_DNA"/>
</dbReference>
<evidence type="ECO:0000313" key="2">
    <source>
        <dbReference type="Proteomes" id="UP000807025"/>
    </source>
</evidence>
<organism evidence="1 2">
    <name type="scientific">Pleurotus eryngii</name>
    <name type="common">Boletus of the steppes</name>
    <dbReference type="NCBI Taxonomy" id="5323"/>
    <lineage>
        <taxon>Eukaryota</taxon>
        <taxon>Fungi</taxon>
        <taxon>Dikarya</taxon>
        <taxon>Basidiomycota</taxon>
        <taxon>Agaricomycotina</taxon>
        <taxon>Agaricomycetes</taxon>
        <taxon>Agaricomycetidae</taxon>
        <taxon>Agaricales</taxon>
        <taxon>Pleurotineae</taxon>
        <taxon>Pleurotaceae</taxon>
        <taxon>Pleurotus</taxon>
    </lineage>
</organism>
<accession>A0A9P6A150</accession>
<dbReference type="AlphaFoldDB" id="A0A9P6A150"/>
<gene>
    <name evidence="1" type="ORF">BDN71DRAFT_607150</name>
</gene>
<evidence type="ECO:0000313" key="1">
    <source>
        <dbReference type="EMBL" id="KAF9497366.1"/>
    </source>
</evidence>
<name>A0A9P6A150_PLEER</name>
<sequence length="176" mass="19710">MGAETSCCHAGTTVRVWGMTWVRLPGDILLTSLASAYRTNANLASNLAASCRIASALPLFTSRPNIEHHGVCLRSRCHHVRVVTSEQFDVALQSLHHVTSGWCYLHWTPDTDLFTDVLLVIRRVLILGAWMYDNNLPIVMICRVDEEEGLYPAVPPEKVIHELVMHPSLPLNPVYK</sequence>
<proteinExistence type="predicted"/>
<dbReference type="Proteomes" id="UP000807025">
    <property type="component" value="Unassembled WGS sequence"/>
</dbReference>
<reference evidence="1" key="1">
    <citation type="submission" date="2020-11" db="EMBL/GenBank/DDBJ databases">
        <authorList>
            <consortium name="DOE Joint Genome Institute"/>
            <person name="Ahrendt S."/>
            <person name="Riley R."/>
            <person name="Andreopoulos W."/>
            <person name="Labutti K."/>
            <person name="Pangilinan J."/>
            <person name="Ruiz-Duenas F.J."/>
            <person name="Barrasa J.M."/>
            <person name="Sanchez-Garcia M."/>
            <person name="Camarero S."/>
            <person name="Miyauchi S."/>
            <person name="Serrano A."/>
            <person name="Linde D."/>
            <person name="Babiker R."/>
            <person name="Drula E."/>
            <person name="Ayuso-Fernandez I."/>
            <person name="Pacheco R."/>
            <person name="Padilla G."/>
            <person name="Ferreira P."/>
            <person name="Barriuso J."/>
            <person name="Kellner H."/>
            <person name="Castanera R."/>
            <person name="Alfaro M."/>
            <person name="Ramirez L."/>
            <person name="Pisabarro A.G."/>
            <person name="Kuo A."/>
            <person name="Tritt A."/>
            <person name="Lipzen A."/>
            <person name="He G."/>
            <person name="Yan M."/>
            <person name="Ng V."/>
            <person name="Cullen D."/>
            <person name="Martin F."/>
            <person name="Rosso M.-N."/>
            <person name="Henrissat B."/>
            <person name="Hibbett D."/>
            <person name="Martinez A.T."/>
            <person name="Grigoriev I.V."/>
        </authorList>
    </citation>
    <scope>NUCLEOTIDE SEQUENCE</scope>
    <source>
        <strain evidence="1">ATCC 90797</strain>
    </source>
</reference>
<keyword evidence="2" id="KW-1185">Reference proteome</keyword>
<comment type="caution">
    <text evidence="1">The sequence shown here is derived from an EMBL/GenBank/DDBJ whole genome shotgun (WGS) entry which is preliminary data.</text>
</comment>